<proteinExistence type="predicted"/>
<accession>A0A1J4V5I9</accession>
<gene>
    <name evidence="1" type="ORF">AUJ44_02395</name>
</gene>
<protein>
    <submittedName>
        <fullName evidence="1">Uncharacterized protein</fullName>
    </submittedName>
</protein>
<sequence>MVAIGCILPIAPVAERFLAGSLYHLSRLFSTKTFWPMDDLASARSLFDALDRSDSSISKLAVRVFSSGLSIPFMVGVTLSTERFLAGINPAAVDLVELVVRREYVVYPLSATTHFFHLNGSIVSVSPAVGGVVGVRLCVWCASIEIHASSGLMEYLFS</sequence>
<organism evidence="1 2">
    <name type="scientific">Candidatus Nomurabacteria bacterium CG1_02_47_685</name>
    <dbReference type="NCBI Taxonomy" id="1805282"/>
    <lineage>
        <taxon>Bacteria</taxon>
        <taxon>Candidatus Nomuraibacteriota</taxon>
    </lineage>
</organism>
<dbReference type="Proteomes" id="UP000183206">
    <property type="component" value="Unassembled WGS sequence"/>
</dbReference>
<dbReference type="AlphaFoldDB" id="A0A1J4V5I9"/>
<reference evidence="1 2" key="1">
    <citation type="journal article" date="2016" name="Environ. Microbiol.">
        <title>Genomic resolution of a cold subsurface aquifer community provides metabolic insights for novel microbes adapted to high CO concentrations.</title>
        <authorList>
            <person name="Probst A.J."/>
            <person name="Castelle C.J."/>
            <person name="Singh A."/>
            <person name="Brown C.T."/>
            <person name="Anantharaman K."/>
            <person name="Sharon I."/>
            <person name="Hug L.A."/>
            <person name="Burstein D."/>
            <person name="Emerson J.B."/>
            <person name="Thomas B.C."/>
            <person name="Banfield J.F."/>
        </authorList>
    </citation>
    <scope>NUCLEOTIDE SEQUENCE [LARGE SCALE GENOMIC DNA]</scope>
    <source>
        <strain evidence="1">CG1_02_47_685</strain>
    </source>
</reference>
<evidence type="ECO:0000313" key="1">
    <source>
        <dbReference type="EMBL" id="OIO32412.1"/>
    </source>
</evidence>
<comment type="caution">
    <text evidence="1">The sequence shown here is derived from an EMBL/GenBank/DDBJ whole genome shotgun (WGS) entry which is preliminary data.</text>
</comment>
<dbReference type="EMBL" id="MNVO01000039">
    <property type="protein sequence ID" value="OIO32412.1"/>
    <property type="molecule type" value="Genomic_DNA"/>
</dbReference>
<evidence type="ECO:0000313" key="2">
    <source>
        <dbReference type="Proteomes" id="UP000183206"/>
    </source>
</evidence>
<name>A0A1J4V5I9_9BACT</name>